<dbReference type="Pfam" id="PF01261">
    <property type="entry name" value="AP_endonuc_2"/>
    <property type="match status" value="1"/>
</dbReference>
<dbReference type="SUPFAM" id="SSF51658">
    <property type="entry name" value="Xylose isomerase-like"/>
    <property type="match status" value="1"/>
</dbReference>
<sequence>MARIALDPTPYNGTVHLLDFPDTVARLGYEYLQLTPNPDFGRHFHHPKVDSEMIAKLKKRAKDAGVTITSVLPVQRLGGPEPHQVRAAIRNTTRYIEIAAELEAPILNTEFSGRPEREEESENCFYDAMEALIPVLEREGVTMNIDPHPDDFVEDGLEGWRIIRGLNSDRVGFVYVASHTFHYGDRATSLIPEIGDRLGAVYTADTFDHNRSNGLRYITNPPGNAVRVHQHLAIGDGDVDWSELFSTLRSSGFLDDPEALIVSNVFAEDERADEVSKFQLAKLRELIENAGA</sequence>
<name>A0A939RZ55_9MICO</name>
<dbReference type="Proteomes" id="UP000664398">
    <property type="component" value="Unassembled WGS sequence"/>
</dbReference>
<dbReference type="AlphaFoldDB" id="A0A939RZ55"/>
<feature type="domain" description="Xylose isomerase-like TIM barrel" evidence="2">
    <location>
        <begin position="22"/>
        <end position="255"/>
    </location>
</feature>
<dbReference type="RefSeq" id="WP_208045627.1">
    <property type="nucleotide sequence ID" value="NZ_JAGDYL010000009.1"/>
</dbReference>
<keyword evidence="3" id="KW-0413">Isomerase</keyword>
<comment type="caution">
    <text evidence="3">The sequence shown here is derived from an EMBL/GenBank/DDBJ whole genome shotgun (WGS) entry which is preliminary data.</text>
</comment>
<keyword evidence="4" id="KW-1185">Reference proteome</keyword>
<dbReference type="PANTHER" id="PTHR12110">
    <property type="entry name" value="HYDROXYPYRUVATE ISOMERASE"/>
    <property type="match status" value="1"/>
</dbReference>
<evidence type="ECO:0000313" key="3">
    <source>
        <dbReference type="EMBL" id="MBO1805149.1"/>
    </source>
</evidence>
<protein>
    <submittedName>
        <fullName evidence="3">Sugar phosphate isomerase/epimerase</fullName>
    </submittedName>
</protein>
<gene>
    <name evidence="3" type="ORF">J4H91_07425</name>
</gene>
<dbReference type="PANTHER" id="PTHR12110:SF21">
    <property type="entry name" value="XYLOSE ISOMERASE-LIKE TIM BARREL DOMAIN-CONTAINING PROTEIN"/>
    <property type="match status" value="1"/>
</dbReference>
<reference evidence="3" key="1">
    <citation type="submission" date="2021-03" db="EMBL/GenBank/DDBJ databases">
        <title>Leucobacter chromiisoli sp. nov., isolated from chromium-containing soil of chemical plant.</title>
        <authorList>
            <person name="Xu Z."/>
        </authorList>
    </citation>
    <scope>NUCLEOTIDE SEQUENCE</scope>
    <source>
        <strain evidence="3">A2</strain>
    </source>
</reference>
<dbReference type="InterPro" id="IPR013022">
    <property type="entry name" value="Xyl_isomerase-like_TIM-brl"/>
</dbReference>
<evidence type="ECO:0000256" key="1">
    <source>
        <dbReference type="ARBA" id="ARBA00023277"/>
    </source>
</evidence>
<evidence type="ECO:0000313" key="4">
    <source>
        <dbReference type="Proteomes" id="UP000664398"/>
    </source>
</evidence>
<dbReference type="Gene3D" id="3.20.20.150">
    <property type="entry name" value="Divalent-metal-dependent TIM barrel enzymes"/>
    <property type="match status" value="1"/>
</dbReference>
<dbReference type="EMBL" id="JAGDYL010000009">
    <property type="protein sequence ID" value="MBO1805149.1"/>
    <property type="molecule type" value="Genomic_DNA"/>
</dbReference>
<proteinExistence type="predicted"/>
<dbReference type="GO" id="GO:0016853">
    <property type="term" value="F:isomerase activity"/>
    <property type="evidence" value="ECO:0007669"/>
    <property type="project" value="UniProtKB-KW"/>
</dbReference>
<organism evidence="3 4">
    <name type="scientific">Leucobacter ruminantium</name>
    <dbReference type="NCBI Taxonomy" id="1289170"/>
    <lineage>
        <taxon>Bacteria</taxon>
        <taxon>Bacillati</taxon>
        <taxon>Actinomycetota</taxon>
        <taxon>Actinomycetes</taxon>
        <taxon>Micrococcales</taxon>
        <taxon>Microbacteriaceae</taxon>
        <taxon>Leucobacter</taxon>
    </lineage>
</organism>
<accession>A0A939RZ55</accession>
<dbReference type="InterPro" id="IPR050312">
    <property type="entry name" value="IolE/XylAMocC-like"/>
</dbReference>
<dbReference type="InterPro" id="IPR036237">
    <property type="entry name" value="Xyl_isomerase-like_sf"/>
</dbReference>
<evidence type="ECO:0000259" key="2">
    <source>
        <dbReference type="Pfam" id="PF01261"/>
    </source>
</evidence>
<keyword evidence="1" id="KW-0119">Carbohydrate metabolism</keyword>